<organism evidence="3 4">
    <name type="scientific">Rhodotorula taiwanensis</name>
    <dbReference type="NCBI Taxonomy" id="741276"/>
    <lineage>
        <taxon>Eukaryota</taxon>
        <taxon>Fungi</taxon>
        <taxon>Dikarya</taxon>
        <taxon>Basidiomycota</taxon>
        <taxon>Pucciniomycotina</taxon>
        <taxon>Microbotryomycetes</taxon>
        <taxon>Sporidiobolales</taxon>
        <taxon>Sporidiobolaceae</taxon>
        <taxon>Rhodotorula</taxon>
    </lineage>
</organism>
<protein>
    <recommendedName>
        <fullName evidence="2">UDENN domain-containing protein</fullName>
    </recommendedName>
</protein>
<sequence length="869" mass="93335">MADDARARQALLYPQVEYVLLAEFDIDEGSTVKHQYPAPTGTDEHLLAEHMLPDGAHDRPEDWTVFFLGQVPALETDSSLSAQARARVDIKGKGRADEGIKPTEDAGLLYVLSLVRTKKDASGRPGQVARDRHAQPVHPTLQGESAQSQAQKKPRELILSNQQPLLLLALEDYFNNPSVSVLAALYDSLNAIDTTGLPWLSLHERQILRTSDRKDLFEERFPVPSGSGSGSGSASTTNLHGRSPSTQSVATHSGISSTGEHSDLPFRTRSTTSFSSTSHAQEFLRGAQSVESLASHLRDPTHSPSIGTSASASRDDLSLSTSPNLSRAATMNSLEDDAGARPTAHLYRPSGSGADPLPRSPSLTFSQTSPTLASRELGPGGRPKDTHFFETKVVYNGLSLPVKVPLSTFPAEIGDYSLVKLVQTFSSPTALVPGPHHPHLHTAGAQTPAVIVLLNAILTGQRVVFLGHGQPAGRVAELVLAASALASGCGTVLQGIENRVFPYTNLSNLDNLQNVPGFIAGVCNPAFADRPSWWDVLCNIETGRVTVSRDLKPSPAPAAVHSILHRSSKRAASGSHIVGDGVDEHGMLNGSGAGADKLDPKADATDVAFMQEIMGAIQSHYGESIIRARFTDYIQRFVRIASRYEEETASATTIGFPCAAYNPAAPAAGYGAQASLGTGVVFADEATGVRELVANAARIERWMQTASYRLYQRDSPLPGIDLTHQLSRLRLTRHMSTSEATLLFATLADSTQTDEQIHALLAQLPSHQGGLLPLAFGFFHASAEVRHYTLELFDNLASHPTGAKFISSLNAFQRLAYARLASEREAQAERQTEEERLRGPRQRDTTITLESFARSGDGAGSPPPVPFKS</sequence>
<feature type="compositionally biased region" description="Polar residues" evidence="1">
    <location>
        <begin position="142"/>
        <end position="151"/>
    </location>
</feature>
<dbReference type="PROSITE" id="PS50211">
    <property type="entry name" value="DENN"/>
    <property type="match status" value="1"/>
</dbReference>
<feature type="compositionally biased region" description="Basic and acidic residues" evidence="1">
    <location>
        <begin position="826"/>
        <end position="844"/>
    </location>
</feature>
<dbReference type="STRING" id="741276.A0A2S5B4Y8"/>
<evidence type="ECO:0000313" key="4">
    <source>
        <dbReference type="Proteomes" id="UP000237144"/>
    </source>
</evidence>
<dbReference type="AlphaFoldDB" id="A0A2S5B4Y8"/>
<dbReference type="Proteomes" id="UP000237144">
    <property type="component" value="Unassembled WGS sequence"/>
</dbReference>
<feature type="region of interest" description="Disordered" evidence="1">
    <location>
        <begin position="121"/>
        <end position="153"/>
    </location>
</feature>
<keyword evidence="4" id="KW-1185">Reference proteome</keyword>
<evidence type="ECO:0000259" key="2">
    <source>
        <dbReference type="PROSITE" id="PS50211"/>
    </source>
</evidence>
<feature type="compositionally biased region" description="Polar residues" evidence="1">
    <location>
        <begin position="236"/>
        <end position="259"/>
    </location>
</feature>
<dbReference type="Pfam" id="PF08616">
    <property type="entry name" value="SPA"/>
    <property type="match status" value="1"/>
</dbReference>
<feature type="region of interest" description="Disordered" evidence="1">
    <location>
        <begin position="826"/>
        <end position="869"/>
    </location>
</feature>
<dbReference type="Pfam" id="PF07792">
    <property type="entry name" value="Afi1"/>
    <property type="match status" value="1"/>
</dbReference>
<dbReference type="InterPro" id="IPR012860">
    <property type="entry name" value="Afi1_N"/>
</dbReference>
<feature type="compositionally biased region" description="Low complexity" evidence="1">
    <location>
        <begin position="267"/>
        <end position="278"/>
    </location>
</feature>
<dbReference type="OrthoDB" id="66409at2759"/>
<evidence type="ECO:0000313" key="3">
    <source>
        <dbReference type="EMBL" id="POY71837.1"/>
    </source>
</evidence>
<feature type="region of interest" description="Disordered" evidence="1">
    <location>
        <begin position="219"/>
        <end position="385"/>
    </location>
</feature>
<dbReference type="GO" id="GO:0005886">
    <property type="term" value="C:plasma membrane"/>
    <property type="evidence" value="ECO:0007669"/>
    <property type="project" value="TreeGrafter"/>
</dbReference>
<dbReference type="PANTHER" id="PTHR28245">
    <property type="entry name" value="ARF3-INTERACTING PROTEIN 1"/>
    <property type="match status" value="1"/>
</dbReference>
<feature type="compositionally biased region" description="Polar residues" evidence="1">
    <location>
        <begin position="323"/>
        <end position="333"/>
    </location>
</feature>
<name>A0A2S5B4Y8_9BASI</name>
<gene>
    <name evidence="3" type="ORF">BMF94_5198</name>
</gene>
<feature type="compositionally biased region" description="Low complexity" evidence="1">
    <location>
        <begin position="308"/>
        <end position="322"/>
    </location>
</feature>
<feature type="domain" description="UDENN" evidence="2">
    <location>
        <begin position="17"/>
        <end position="697"/>
    </location>
</feature>
<dbReference type="GO" id="GO:0051666">
    <property type="term" value="P:actin cortical patch localization"/>
    <property type="evidence" value="ECO:0007669"/>
    <property type="project" value="TreeGrafter"/>
</dbReference>
<reference evidence="3 4" key="1">
    <citation type="journal article" date="2018" name="Front. Microbiol.">
        <title>Prospects for Fungal Bioremediation of Acidic Radioactive Waste Sites: Characterization and Genome Sequence of Rhodotorula taiwanensis MD1149.</title>
        <authorList>
            <person name="Tkavc R."/>
            <person name="Matrosova V.Y."/>
            <person name="Grichenko O.E."/>
            <person name="Gostincar C."/>
            <person name="Volpe R.P."/>
            <person name="Klimenkova P."/>
            <person name="Gaidamakova E.K."/>
            <person name="Zhou C.E."/>
            <person name="Stewart B.J."/>
            <person name="Lyman M.G."/>
            <person name="Malfatti S.A."/>
            <person name="Rubinfeld B."/>
            <person name="Courtot M."/>
            <person name="Singh J."/>
            <person name="Dalgard C.L."/>
            <person name="Hamilton T."/>
            <person name="Frey K.G."/>
            <person name="Gunde-Cimerman N."/>
            <person name="Dugan L."/>
            <person name="Daly M.J."/>
        </authorList>
    </citation>
    <scope>NUCLEOTIDE SEQUENCE [LARGE SCALE GENOMIC DNA]</scope>
    <source>
        <strain evidence="3 4">MD1149</strain>
    </source>
</reference>
<evidence type="ECO:0000256" key="1">
    <source>
        <dbReference type="SAM" id="MobiDB-lite"/>
    </source>
</evidence>
<feature type="compositionally biased region" description="Polar residues" evidence="1">
    <location>
        <begin position="361"/>
        <end position="372"/>
    </location>
</feature>
<dbReference type="InterPro" id="IPR052809">
    <property type="entry name" value="Actin_polarity_regulatory"/>
</dbReference>
<dbReference type="PANTHER" id="PTHR28245:SF1">
    <property type="entry name" value="ARF3-INTERACTING PROTEIN 1"/>
    <property type="match status" value="1"/>
</dbReference>
<dbReference type="InterPro" id="IPR037516">
    <property type="entry name" value="Tripartite_DENN"/>
</dbReference>
<proteinExistence type="predicted"/>
<accession>A0A2S5B4Y8</accession>
<comment type="caution">
    <text evidence="3">The sequence shown here is derived from an EMBL/GenBank/DDBJ whole genome shotgun (WGS) entry which is preliminary data.</text>
</comment>
<dbReference type="EMBL" id="PJQD01000072">
    <property type="protein sequence ID" value="POY71837.1"/>
    <property type="molecule type" value="Genomic_DNA"/>
</dbReference>